<keyword evidence="2" id="KW-1185">Reference proteome</keyword>
<evidence type="ECO:0000313" key="2">
    <source>
        <dbReference type="Proteomes" id="UP001162480"/>
    </source>
</evidence>
<protein>
    <submittedName>
        <fullName evidence="1">Uncharacterized protein</fullName>
    </submittedName>
</protein>
<evidence type="ECO:0000313" key="1">
    <source>
        <dbReference type="EMBL" id="CAI9725317.1"/>
    </source>
</evidence>
<dbReference type="Proteomes" id="UP001162480">
    <property type="component" value="Chromosome 7"/>
</dbReference>
<sequence>MPFVHTDICKYIASCLLERYPRAPPFLPSLSLRRGMKAMYSYDCIMNGRTAAKFSRDLIYLLYLFVCLWSQPTQFPCRIKQEGKILIKSCGSKGERLFVNKTKQDLCHW</sequence>
<gene>
    <name evidence="1" type="ORF">OCTVUL_1B004039</name>
</gene>
<dbReference type="EMBL" id="OX597820">
    <property type="protein sequence ID" value="CAI9725317.1"/>
    <property type="molecule type" value="Genomic_DNA"/>
</dbReference>
<accession>A0AA36F5K9</accession>
<organism evidence="1 2">
    <name type="scientific">Octopus vulgaris</name>
    <name type="common">Common octopus</name>
    <dbReference type="NCBI Taxonomy" id="6645"/>
    <lineage>
        <taxon>Eukaryota</taxon>
        <taxon>Metazoa</taxon>
        <taxon>Spiralia</taxon>
        <taxon>Lophotrochozoa</taxon>
        <taxon>Mollusca</taxon>
        <taxon>Cephalopoda</taxon>
        <taxon>Coleoidea</taxon>
        <taxon>Octopodiformes</taxon>
        <taxon>Octopoda</taxon>
        <taxon>Incirrata</taxon>
        <taxon>Octopodidae</taxon>
        <taxon>Octopus</taxon>
    </lineage>
</organism>
<name>A0AA36F5K9_OCTVU</name>
<proteinExistence type="predicted"/>
<dbReference type="AlphaFoldDB" id="A0AA36F5K9"/>
<reference evidence="1" key="1">
    <citation type="submission" date="2023-08" db="EMBL/GenBank/DDBJ databases">
        <authorList>
            <person name="Alioto T."/>
            <person name="Alioto T."/>
            <person name="Gomez Garrido J."/>
        </authorList>
    </citation>
    <scope>NUCLEOTIDE SEQUENCE</scope>
</reference>